<keyword evidence="1" id="KW-1133">Transmembrane helix</keyword>
<dbReference type="AlphaFoldDB" id="A0A562SI09"/>
<accession>A0A562SI09</accession>
<comment type="caution">
    <text evidence="4">The sequence shown here is derived from an EMBL/GenBank/DDBJ whole genome shotgun (WGS) entry which is preliminary data.</text>
</comment>
<feature type="domain" description="FecR protein" evidence="2">
    <location>
        <begin position="192"/>
        <end position="286"/>
    </location>
</feature>
<dbReference type="RefSeq" id="WP_145719488.1">
    <property type="nucleotide sequence ID" value="NZ_BAAAFY010000003.1"/>
</dbReference>
<protein>
    <submittedName>
        <fullName evidence="4">FecR family protein</fullName>
    </submittedName>
</protein>
<evidence type="ECO:0000259" key="2">
    <source>
        <dbReference type="Pfam" id="PF04773"/>
    </source>
</evidence>
<keyword evidence="1" id="KW-0812">Transmembrane</keyword>
<proteinExistence type="predicted"/>
<evidence type="ECO:0000313" key="5">
    <source>
        <dbReference type="Proteomes" id="UP000316778"/>
    </source>
</evidence>
<gene>
    <name evidence="4" type="ORF">LX66_5536</name>
</gene>
<dbReference type="Pfam" id="PF16344">
    <property type="entry name" value="FecR_C"/>
    <property type="match status" value="1"/>
</dbReference>
<dbReference type="PANTHER" id="PTHR30273">
    <property type="entry name" value="PERIPLASMIC SIGNAL SENSOR AND SIGMA FACTOR ACTIVATOR FECR-RELATED"/>
    <property type="match status" value="1"/>
</dbReference>
<organism evidence="4 5">
    <name type="scientific">Chitinophaga japonensis</name>
    <name type="common">Flexibacter japonensis</name>
    <dbReference type="NCBI Taxonomy" id="104662"/>
    <lineage>
        <taxon>Bacteria</taxon>
        <taxon>Pseudomonadati</taxon>
        <taxon>Bacteroidota</taxon>
        <taxon>Chitinophagia</taxon>
        <taxon>Chitinophagales</taxon>
        <taxon>Chitinophagaceae</taxon>
        <taxon>Chitinophaga</taxon>
    </lineage>
</organism>
<dbReference type="Proteomes" id="UP000316778">
    <property type="component" value="Unassembled WGS sequence"/>
</dbReference>
<dbReference type="OrthoDB" id="649666at2"/>
<reference evidence="4 5" key="1">
    <citation type="journal article" date="2013" name="Stand. Genomic Sci.">
        <title>Genomic Encyclopedia of Type Strains, Phase I: The one thousand microbial genomes (KMG-I) project.</title>
        <authorList>
            <person name="Kyrpides N.C."/>
            <person name="Woyke T."/>
            <person name="Eisen J.A."/>
            <person name="Garrity G."/>
            <person name="Lilburn T.G."/>
            <person name="Beck B.J."/>
            <person name="Whitman W.B."/>
            <person name="Hugenholtz P."/>
            <person name="Klenk H.P."/>
        </authorList>
    </citation>
    <scope>NUCLEOTIDE SEQUENCE [LARGE SCALE GENOMIC DNA]</scope>
    <source>
        <strain evidence="4 5">DSM 13484</strain>
    </source>
</reference>
<dbReference type="GO" id="GO:0016989">
    <property type="term" value="F:sigma factor antagonist activity"/>
    <property type="evidence" value="ECO:0007669"/>
    <property type="project" value="TreeGrafter"/>
</dbReference>
<dbReference type="EMBL" id="VLLG01000008">
    <property type="protein sequence ID" value="TWI80931.1"/>
    <property type="molecule type" value="Genomic_DNA"/>
</dbReference>
<evidence type="ECO:0000313" key="4">
    <source>
        <dbReference type="EMBL" id="TWI80931.1"/>
    </source>
</evidence>
<dbReference type="InterPro" id="IPR006860">
    <property type="entry name" value="FecR"/>
</dbReference>
<dbReference type="Gene3D" id="2.60.120.1440">
    <property type="match status" value="1"/>
</dbReference>
<keyword evidence="1" id="KW-0472">Membrane</keyword>
<evidence type="ECO:0000259" key="3">
    <source>
        <dbReference type="Pfam" id="PF16344"/>
    </source>
</evidence>
<dbReference type="Gene3D" id="3.55.50.30">
    <property type="match status" value="1"/>
</dbReference>
<evidence type="ECO:0000256" key="1">
    <source>
        <dbReference type="SAM" id="Phobius"/>
    </source>
</evidence>
<name>A0A562SI09_CHIJA</name>
<feature type="transmembrane region" description="Helical" evidence="1">
    <location>
        <begin position="93"/>
        <end position="111"/>
    </location>
</feature>
<dbReference type="InterPro" id="IPR012373">
    <property type="entry name" value="Ferrdict_sens_TM"/>
</dbReference>
<sequence>MSQTNGHYEELVQRYLDGQCTAREVAELYDWLRSSGAHRTLLAAMQREFEQVMQEPHEVPAAFSDRMEARLLQDISSRGARERRLRTWRYQPLAAASVLVLILAGGIWWWWYSTCVQPLQIAQTITTDSLAQDHDIAPGGNKAVLTLADGSTVTLDSAGNQVIQQGKTRVQQHNGRLQYAAGNGEAIGYNKLTVPRGGQFHVVLPDGSGVWLNAASSLRYPTAFTGKERVVEMEGQGYFEIAPDPGRPFIVKVNTTEVQVLGTRFDIMAYPDEGSLNTTLLEGAVNMKQGSLQRQLKPGQQAVLDYSTGRMSVHPVDVNGVIAWKTGFFEFDNADITVIMRQLARWYDIEISYPHGPGSRLFGGRISRDLPLSGILRMLEANGAKFNLEGRRLAVIAE</sequence>
<dbReference type="PANTHER" id="PTHR30273:SF2">
    <property type="entry name" value="PROTEIN FECR"/>
    <property type="match status" value="1"/>
</dbReference>
<keyword evidence="5" id="KW-1185">Reference proteome</keyword>
<feature type="domain" description="Protein FecR C-terminal" evidence="3">
    <location>
        <begin position="329"/>
        <end position="393"/>
    </location>
</feature>
<dbReference type="FunFam" id="2.60.120.1440:FF:000001">
    <property type="entry name" value="Putative anti-sigma factor"/>
    <property type="match status" value="1"/>
</dbReference>
<dbReference type="InterPro" id="IPR032508">
    <property type="entry name" value="FecR_C"/>
</dbReference>
<dbReference type="Pfam" id="PF04773">
    <property type="entry name" value="FecR"/>
    <property type="match status" value="1"/>
</dbReference>